<proteinExistence type="predicted"/>
<comment type="caution">
    <text evidence="1">The sequence shown here is derived from an EMBL/GenBank/DDBJ whole genome shotgun (WGS) entry which is preliminary data.</text>
</comment>
<evidence type="ECO:0000313" key="2">
    <source>
        <dbReference type="Proteomes" id="UP000480246"/>
    </source>
</evidence>
<protein>
    <submittedName>
        <fullName evidence="1">Uncharacterized protein</fullName>
    </submittedName>
</protein>
<organism evidence="1 2">
    <name type="scientific">Gracilibacillus oryzae</name>
    <dbReference type="NCBI Taxonomy" id="1672701"/>
    <lineage>
        <taxon>Bacteria</taxon>
        <taxon>Bacillati</taxon>
        <taxon>Bacillota</taxon>
        <taxon>Bacilli</taxon>
        <taxon>Bacillales</taxon>
        <taxon>Bacillaceae</taxon>
        <taxon>Gracilibacillus</taxon>
    </lineage>
</organism>
<name>A0A7C8L9V0_9BACI</name>
<reference evidence="1 2" key="1">
    <citation type="submission" date="2019-10" db="EMBL/GenBank/DDBJ databases">
        <title>Gracilibacillus sp. nov. isolated from rice seeds.</title>
        <authorList>
            <person name="He S."/>
        </authorList>
    </citation>
    <scope>NUCLEOTIDE SEQUENCE [LARGE SCALE GENOMIC DNA]</scope>
    <source>
        <strain evidence="1 2">TD8</strain>
    </source>
</reference>
<sequence>MEKFHEWRAIAKENGIYDGLYRSRVRQGWDMEDAATLPKGAKNPNLIKCERDVAIYKGDQFIVWGKVSEVAVTLNKTNREIKQLCTQSIRKRAEGRGNELYGIYIEDDEEVVG</sequence>
<accession>A0A7C8L9V0</accession>
<keyword evidence="2" id="KW-1185">Reference proteome</keyword>
<gene>
    <name evidence="1" type="ORF">F9U64_01275</name>
</gene>
<dbReference type="Proteomes" id="UP000480246">
    <property type="component" value="Unassembled WGS sequence"/>
</dbReference>
<dbReference type="EMBL" id="WEID01000005">
    <property type="protein sequence ID" value="KAB8139284.1"/>
    <property type="molecule type" value="Genomic_DNA"/>
</dbReference>
<dbReference type="AlphaFoldDB" id="A0A7C8L9V0"/>
<dbReference type="RefSeq" id="WP_153400962.1">
    <property type="nucleotide sequence ID" value="NZ_ML762424.1"/>
</dbReference>
<dbReference type="OrthoDB" id="7837049at2"/>
<evidence type="ECO:0000313" key="1">
    <source>
        <dbReference type="EMBL" id="KAB8139284.1"/>
    </source>
</evidence>